<proteinExistence type="predicted"/>
<keyword evidence="3" id="KW-1185">Reference proteome</keyword>
<dbReference type="CDD" id="cd01949">
    <property type="entry name" value="GGDEF"/>
    <property type="match status" value="1"/>
</dbReference>
<dbReference type="SMART" id="SM00267">
    <property type="entry name" value="GGDEF"/>
    <property type="match status" value="1"/>
</dbReference>
<gene>
    <name evidence="2" type="ORF">GCM10022263_40610</name>
</gene>
<name>A0ABP6WF47_9ACTN</name>
<protein>
    <recommendedName>
        <fullName evidence="1">GGDEF domain-containing protein</fullName>
    </recommendedName>
</protein>
<comment type="caution">
    <text evidence="2">The sequence shown here is derived from an EMBL/GenBank/DDBJ whole genome shotgun (WGS) entry which is preliminary data.</text>
</comment>
<dbReference type="EMBL" id="BAABBB010000026">
    <property type="protein sequence ID" value="GAA3549504.1"/>
    <property type="molecule type" value="Genomic_DNA"/>
</dbReference>
<reference evidence="3" key="1">
    <citation type="journal article" date="2019" name="Int. J. Syst. Evol. Microbiol.">
        <title>The Global Catalogue of Microorganisms (GCM) 10K type strain sequencing project: providing services to taxonomists for standard genome sequencing and annotation.</title>
        <authorList>
            <consortium name="The Broad Institute Genomics Platform"/>
            <consortium name="The Broad Institute Genome Sequencing Center for Infectious Disease"/>
            <person name="Wu L."/>
            <person name="Ma J."/>
        </authorList>
    </citation>
    <scope>NUCLEOTIDE SEQUENCE [LARGE SCALE GENOMIC DNA]</scope>
    <source>
        <strain evidence="3">JCM 17460</strain>
    </source>
</reference>
<dbReference type="PANTHER" id="PTHR33121">
    <property type="entry name" value="CYCLIC DI-GMP PHOSPHODIESTERASE PDEF"/>
    <property type="match status" value="1"/>
</dbReference>
<dbReference type="NCBIfam" id="TIGR00254">
    <property type="entry name" value="GGDEF"/>
    <property type="match status" value="1"/>
</dbReference>
<evidence type="ECO:0000259" key="1">
    <source>
        <dbReference type="PROSITE" id="PS50887"/>
    </source>
</evidence>
<feature type="domain" description="GGDEF" evidence="1">
    <location>
        <begin position="37"/>
        <end position="170"/>
    </location>
</feature>
<dbReference type="PANTHER" id="PTHR33121:SF70">
    <property type="entry name" value="SIGNALING PROTEIN YKOW"/>
    <property type="match status" value="1"/>
</dbReference>
<evidence type="ECO:0000313" key="3">
    <source>
        <dbReference type="Proteomes" id="UP001500301"/>
    </source>
</evidence>
<evidence type="ECO:0000313" key="2">
    <source>
        <dbReference type="EMBL" id="GAA3549504.1"/>
    </source>
</evidence>
<dbReference type="RefSeq" id="WP_218234802.1">
    <property type="nucleotide sequence ID" value="NZ_BAABBB010000026.1"/>
</dbReference>
<dbReference type="InterPro" id="IPR000160">
    <property type="entry name" value="GGDEF_dom"/>
</dbReference>
<dbReference type="Proteomes" id="UP001500301">
    <property type="component" value="Unassembled WGS sequence"/>
</dbReference>
<sequence length="178" mass="18641">MTNAEPGLYDAETGLPSRGLIADRLGMALRSAERGGHEVALVLVALTSIEGTGGPVSDADVRTVVKEIAERLTAAVRGIDSVGRYGPETFALVFPGEVGDDGVRILARRILVELSPPVTIGVRPCFVTARLGGTTARPGTDDPRAMLRRADDALARARRPDGELFVLVGPDDELGGAD</sequence>
<accession>A0ABP6WF47</accession>
<organism evidence="2 3">
    <name type="scientific">Nocardioides daeguensis</name>
    <dbReference type="NCBI Taxonomy" id="908359"/>
    <lineage>
        <taxon>Bacteria</taxon>
        <taxon>Bacillati</taxon>
        <taxon>Actinomycetota</taxon>
        <taxon>Actinomycetes</taxon>
        <taxon>Propionibacteriales</taxon>
        <taxon>Nocardioidaceae</taxon>
        <taxon>Nocardioides</taxon>
    </lineage>
</organism>
<dbReference type="InterPro" id="IPR050706">
    <property type="entry name" value="Cyclic-di-GMP_PDE-like"/>
</dbReference>
<dbReference type="Pfam" id="PF00990">
    <property type="entry name" value="GGDEF"/>
    <property type="match status" value="1"/>
</dbReference>
<dbReference type="PROSITE" id="PS50887">
    <property type="entry name" value="GGDEF"/>
    <property type="match status" value="1"/>
</dbReference>